<sequence length="339" mass="38416">MGRAPCCDKANVKKGPWSPEEDAKLKAYIEQHGTGGNWIALPQKIGLKRCGKSCRLRWLNYLRPNIKHGGFSEEEDNIICNLYISIGSRWSIIAAQLPGRTDNDIKNYWNTRLKKKLLGKQRKEQQARRVGCLKQEMKRESENLMVPGPMNQSPYWPELPVVAPPVNPQQLDYHFKDDESFRSLLIKLGGRFSDDHQPSITTTSSGVQYPFDVSFPQDQLYDNTMSMLASQASMTNSTGSQLPNTQFSAGPTMSQSLENFQVELNDQLAYSNQQQLDELERFYGLNVVNGSTGTTSEESTSWEDMSSFVYPTIPSNHETCQQSILQHSSFEGPRYFGHQ</sequence>
<evidence type="ECO:0000313" key="2">
    <source>
        <dbReference type="Proteomes" id="UP001164539"/>
    </source>
</evidence>
<keyword evidence="2" id="KW-1185">Reference proteome</keyword>
<accession>A0ACC1XTI3</accession>
<dbReference type="EMBL" id="CM051400">
    <property type="protein sequence ID" value="KAJ4714663.1"/>
    <property type="molecule type" value="Genomic_DNA"/>
</dbReference>
<protein>
    <submittedName>
        <fullName evidence="1">Myb transcription factor</fullName>
    </submittedName>
</protein>
<dbReference type="Proteomes" id="UP001164539">
    <property type="component" value="Chromosome 7"/>
</dbReference>
<reference evidence="1 2" key="1">
    <citation type="journal article" date="2023" name="Science">
        <title>Complex scaffold remodeling in plant triterpene biosynthesis.</title>
        <authorList>
            <person name="De La Pena R."/>
            <person name="Hodgson H."/>
            <person name="Liu J.C."/>
            <person name="Stephenson M.J."/>
            <person name="Martin A.C."/>
            <person name="Owen C."/>
            <person name="Harkess A."/>
            <person name="Leebens-Mack J."/>
            <person name="Jimenez L.E."/>
            <person name="Osbourn A."/>
            <person name="Sattely E.S."/>
        </authorList>
    </citation>
    <scope>NUCLEOTIDE SEQUENCE [LARGE SCALE GENOMIC DNA]</scope>
    <source>
        <strain evidence="2">cv. JPN11</strain>
        <tissue evidence="1">Leaf</tissue>
    </source>
</reference>
<organism evidence="1 2">
    <name type="scientific">Melia azedarach</name>
    <name type="common">Chinaberry tree</name>
    <dbReference type="NCBI Taxonomy" id="155640"/>
    <lineage>
        <taxon>Eukaryota</taxon>
        <taxon>Viridiplantae</taxon>
        <taxon>Streptophyta</taxon>
        <taxon>Embryophyta</taxon>
        <taxon>Tracheophyta</taxon>
        <taxon>Spermatophyta</taxon>
        <taxon>Magnoliopsida</taxon>
        <taxon>eudicotyledons</taxon>
        <taxon>Gunneridae</taxon>
        <taxon>Pentapetalae</taxon>
        <taxon>rosids</taxon>
        <taxon>malvids</taxon>
        <taxon>Sapindales</taxon>
        <taxon>Meliaceae</taxon>
        <taxon>Melia</taxon>
    </lineage>
</organism>
<name>A0ACC1XTI3_MELAZ</name>
<comment type="caution">
    <text evidence="1">The sequence shown here is derived from an EMBL/GenBank/DDBJ whole genome shotgun (WGS) entry which is preliminary data.</text>
</comment>
<proteinExistence type="predicted"/>
<gene>
    <name evidence="1" type="ORF">OWV82_013115</name>
</gene>
<evidence type="ECO:0000313" key="1">
    <source>
        <dbReference type="EMBL" id="KAJ4714663.1"/>
    </source>
</evidence>